<evidence type="ECO:0000259" key="6">
    <source>
        <dbReference type="PROSITE" id="PS50853"/>
    </source>
</evidence>
<keyword evidence="1" id="KW-0677">Repeat</keyword>
<evidence type="ECO:0000256" key="3">
    <source>
        <dbReference type="ARBA" id="ARBA00023319"/>
    </source>
</evidence>
<feature type="domain" description="Ig-like" evidence="5">
    <location>
        <begin position="205"/>
        <end position="305"/>
    </location>
</feature>
<dbReference type="Pfam" id="PF13927">
    <property type="entry name" value="Ig_3"/>
    <property type="match status" value="1"/>
</dbReference>
<dbReference type="SUPFAM" id="SSF49265">
    <property type="entry name" value="Fibronectin type III"/>
    <property type="match status" value="3"/>
</dbReference>
<evidence type="ECO:0000313" key="8">
    <source>
        <dbReference type="Proteomes" id="UP001152759"/>
    </source>
</evidence>
<name>A0A9P0AN95_BEMTA</name>
<dbReference type="Proteomes" id="UP001152759">
    <property type="component" value="Chromosome 9"/>
</dbReference>
<evidence type="ECO:0000313" key="7">
    <source>
        <dbReference type="EMBL" id="CAH0395480.1"/>
    </source>
</evidence>
<dbReference type="InterPro" id="IPR003598">
    <property type="entry name" value="Ig_sub2"/>
</dbReference>
<dbReference type="PROSITE" id="PS50853">
    <property type="entry name" value="FN3"/>
    <property type="match status" value="4"/>
</dbReference>
<dbReference type="InterPro" id="IPR036116">
    <property type="entry name" value="FN3_sf"/>
</dbReference>
<gene>
    <name evidence="7" type="ORF">BEMITA_LOCUS13661</name>
</gene>
<feature type="domain" description="Fibronectin type-III" evidence="6">
    <location>
        <begin position="403"/>
        <end position="505"/>
    </location>
</feature>
<feature type="domain" description="Fibronectin type-III" evidence="6">
    <location>
        <begin position="711"/>
        <end position="803"/>
    </location>
</feature>
<dbReference type="GO" id="GO:0030154">
    <property type="term" value="P:cell differentiation"/>
    <property type="evidence" value="ECO:0007669"/>
    <property type="project" value="UniProtKB-ARBA"/>
</dbReference>
<feature type="domain" description="Fibronectin type-III" evidence="6">
    <location>
        <begin position="613"/>
        <end position="707"/>
    </location>
</feature>
<dbReference type="SMART" id="SM00409">
    <property type="entry name" value="IG"/>
    <property type="match status" value="2"/>
</dbReference>
<dbReference type="Pfam" id="PF00041">
    <property type="entry name" value="fn3"/>
    <property type="match status" value="4"/>
</dbReference>
<dbReference type="InterPro" id="IPR003961">
    <property type="entry name" value="FN3_dom"/>
</dbReference>
<dbReference type="GO" id="GO:0098609">
    <property type="term" value="P:cell-cell adhesion"/>
    <property type="evidence" value="ECO:0007669"/>
    <property type="project" value="TreeGrafter"/>
</dbReference>
<dbReference type="AlphaFoldDB" id="A0A9P0AN95"/>
<dbReference type="Gene3D" id="2.60.40.10">
    <property type="entry name" value="Immunoglobulins"/>
    <property type="match status" value="7"/>
</dbReference>
<feature type="compositionally biased region" description="Basic and acidic residues" evidence="4">
    <location>
        <begin position="986"/>
        <end position="997"/>
    </location>
</feature>
<dbReference type="GO" id="GO:0016020">
    <property type="term" value="C:membrane"/>
    <property type="evidence" value="ECO:0007669"/>
    <property type="project" value="UniProtKB-SubCell"/>
</dbReference>
<keyword evidence="3" id="KW-0393">Immunoglobulin domain</keyword>
<dbReference type="InterPro" id="IPR036179">
    <property type="entry name" value="Ig-like_dom_sf"/>
</dbReference>
<evidence type="ECO:0000256" key="2">
    <source>
        <dbReference type="ARBA" id="ARBA00023157"/>
    </source>
</evidence>
<feature type="region of interest" description="Disordered" evidence="4">
    <location>
        <begin position="948"/>
        <end position="997"/>
    </location>
</feature>
<feature type="domain" description="Fibronectin type-III" evidence="6">
    <location>
        <begin position="314"/>
        <end position="401"/>
    </location>
</feature>
<dbReference type="PROSITE" id="PS50835">
    <property type="entry name" value="IG_LIKE"/>
    <property type="match status" value="3"/>
</dbReference>
<feature type="domain" description="Ig-like" evidence="5">
    <location>
        <begin position="8"/>
        <end position="88"/>
    </location>
</feature>
<dbReference type="InterPro" id="IPR003599">
    <property type="entry name" value="Ig_sub"/>
</dbReference>
<evidence type="ECO:0000259" key="5">
    <source>
        <dbReference type="PROSITE" id="PS50835"/>
    </source>
</evidence>
<reference evidence="7" key="1">
    <citation type="submission" date="2021-12" db="EMBL/GenBank/DDBJ databases">
        <authorList>
            <person name="King R."/>
        </authorList>
    </citation>
    <scope>NUCLEOTIDE SEQUENCE</scope>
</reference>
<dbReference type="FunFam" id="2.60.40.10:FF:000032">
    <property type="entry name" value="palladin isoform X1"/>
    <property type="match status" value="1"/>
</dbReference>
<accession>A0A9P0AN95</accession>
<dbReference type="Pfam" id="PF07679">
    <property type="entry name" value="I-set"/>
    <property type="match status" value="1"/>
</dbReference>
<dbReference type="SMART" id="SM00408">
    <property type="entry name" value="IGc2"/>
    <property type="match status" value="2"/>
</dbReference>
<dbReference type="InterPro" id="IPR007110">
    <property type="entry name" value="Ig-like_dom"/>
</dbReference>
<feature type="non-terminal residue" evidence="7">
    <location>
        <position position="1076"/>
    </location>
</feature>
<protein>
    <submittedName>
        <fullName evidence="7">Uncharacterized protein</fullName>
    </submittedName>
</protein>
<evidence type="ECO:0000256" key="4">
    <source>
        <dbReference type="SAM" id="MobiDB-lite"/>
    </source>
</evidence>
<dbReference type="InterPro" id="IPR013098">
    <property type="entry name" value="Ig_I-set"/>
</dbReference>
<dbReference type="PANTHER" id="PTHR44170:SF54">
    <property type="entry name" value="FI24025P1"/>
    <property type="match status" value="1"/>
</dbReference>
<keyword evidence="8" id="KW-1185">Reference proteome</keyword>
<proteinExistence type="predicted"/>
<dbReference type="CDD" id="cd00063">
    <property type="entry name" value="FN3"/>
    <property type="match status" value="5"/>
</dbReference>
<dbReference type="GO" id="GO:0009653">
    <property type="term" value="P:anatomical structure morphogenesis"/>
    <property type="evidence" value="ECO:0007669"/>
    <property type="project" value="UniProtKB-ARBA"/>
</dbReference>
<dbReference type="PANTHER" id="PTHR44170">
    <property type="entry name" value="PROTEIN SIDEKICK"/>
    <property type="match status" value="1"/>
</dbReference>
<dbReference type="SUPFAM" id="SSF48726">
    <property type="entry name" value="Immunoglobulin"/>
    <property type="match status" value="2"/>
</dbReference>
<feature type="domain" description="Ig-like" evidence="5">
    <location>
        <begin position="116"/>
        <end position="200"/>
    </location>
</feature>
<dbReference type="InterPro" id="IPR013783">
    <property type="entry name" value="Ig-like_fold"/>
</dbReference>
<organism evidence="7 8">
    <name type="scientific">Bemisia tabaci</name>
    <name type="common">Sweetpotato whitefly</name>
    <name type="synonym">Aleurodes tabaci</name>
    <dbReference type="NCBI Taxonomy" id="7038"/>
    <lineage>
        <taxon>Eukaryota</taxon>
        <taxon>Metazoa</taxon>
        <taxon>Ecdysozoa</taxon>
        <taxon>Arthropoda</taxon>
        <taxon>Hexapoda</taxon>
        <taxon>Insecta</taxon>
        <taxon>Pterygota</taxon>
        <taxon>Neoptera</taxon>
        <taxon>Paraneoptera</taxon>
        <taxon>Hemiptera</taxon>
        <taxon>Sternorrhyncha</taxon>
        <taxon>Aleyrodoidea</taxon>
        <taxon>Aleyrodidae</taxon>
        <taxon>Aleyrodinae</taxon>
        <taxon>Bemisia</taxon>
    </lineage>
</organism>
<keyword evidence="2" id="KW-1015">Disulfide bond</keyword>
<dbReference type="EMBL" id="OU963870">
    <property type="protein sequence ID" value="CAH0395480.1"/>
    <property type="molecule type" value="Genomic_DNA"/>
</dbReference>
<sequence length="1076" mass="119005">VSGISRDPELALKNLTVGEGETVRLPCQIISVPAARISWEKNNATLPQNNRFIQLKNGALYIKDAQTSDSGEYRCLGINPETKKQKLSSSGYLTVVRPDSISSSTTKPLQFLSPSPPTNPLYLKQNDETQLECSAYAYPQVPELLWTANSPVDEIISQTHGGINVLSLKGALDLSGKSFSCKAFLQSDPSTIITQTTEIEIIVPPSITVAPESQELVAARTVFFKCAATGHPQPSIMWLKDGKPLLLEGRMRQEEEKILVDGVVVSNSSGTYQLSVGSTLASDSGIYQCVARNAGGTASAAARLFVNVTHQYPAPSELNCTTLSNSSIFVSWVQPRDWTPHAYSVHYYSNNVDEDRQPTQGTSYQINGLKPYTNYSIYVRSYAHHAPSDHSPTIHCTTGEAVPVAAPAVKVMPVSTTSAQVLWKPLTPEEAQGIIVEYKIQWRRVTQSSMYVEPAPGNMTDRIITGLSPGQKYEIRVTGRTQKGWPLQEFDWTEFEMPISMIPPAPDLHLFVISTNSIQAQWSYKWRVENLKGFKLSYRKKDSGDPLTTFPLFSINQTEFIINDLEMQTWYEVFLNVVTLLDEKEVDGENISRSIHTFPPETGKTFSALNIPAPTDLEAEPSSPTSINLTWTPPSYTNVSFYTVAYQEVPSTHREDEEFNYAHSTSNEIELKNLKPFTSYEMKVRTHDFANGFSEFSRKLEVKTKEDLPGHVQNVDFKVLNKSSVRLSWRKPNYANGIIVRYLISYLQDPTGPWRNLSVPGNLSSTDVIGLEANIPFFVRVQAETGAGIGPGNITQFILVQPPKDGQQYSLGQPSSNRAPTVTPGDQFLGVVVGCSIGLCCIAMCTATLVLRRQCGKPPRCANNNGPMRDAANGNGFYHERTGCNERHELQCLTQHIDSKGGYQIGSLNGLRLPLCNSIQNGPLTAIRITENPHFIRDFDMRDRECGEGDSLLSGPLNETQLTSLGFGGEGSEEREEGGDSGLGNDRTESDHGLDGYRFSRTESDLDGCRLNADCKSMDEDSNQNSAPCSYYKFNNYKRPCSPIRKYSDPPDDGFCESHFSHYPPSHLATTVGPNS</sequence>
<evidence type="ECO:0000256" key="1">
    <source>
        <dbReference type="ARBA" id="ARBA00022737"/>
    </source>
</evidence>
<dbReference type="SMART" id="SM00060">
    <property type="entry name" value="FN3"/>
    <property type="match status" value="5"/>
</dbReference>